<organism evidence="2 3">
    <name type="scientific">Agrocybe pediades</name>
    <dbReference type="NCBI Taxonomy" id="84607"/>
    <lineage>
        <taxon>Eukaryota</taxon>
        <taxon>Fungi</taxon>
        <taxon>Dikarya</taxon>
        <taxon>Basidiomycota</taxon>
        <taxon>Agaricomycotina</taxon>
        <taxon>Agaricomycetes</taxon>
        <taxon>Agaricomycetidae</taxon>
        <taxon>Agaricales</taxon>
        <taxon>Agaricineae</taxon>
        <taxon>Strophariaceae</taxon>
        <taxon>Agrocybe</taxon>
    </lineage>
</organism>
<feature type="domain" description="GST N-terminal" evidence="1">
    <location>
        <begin position="10"/>
        <end position="102"/>
    </location>
</feature>
<dbReference type="Gene3D" id="3.40.30.10">
    <property type="entry name" value="Glutaredoxin"/>
    <property type="match status" value="1"/>
</dbReference>
<dbReference type="Gene3D" id="1.20.1050.10">
    <property type="match status" value="1"/>
</dbReference>
<dbReference type="SUPFAM" id="SSF52833">
    <property type="entry name" value="Thioredoxin-like"/>
    <property type="match status" value="1"/>
</dbReference>
<dbReference type="Proteomes" id="UP000521872">
    <property type="component" value="Unassembled WGS sequence"/>
</dbReference>
<dbReference type="EMBL" id="JAACJL010000045">
    <property type="protein sequence ID" value="KAF4613866.1"/>
    <property type="molecule type" value="Genomic_DNA"/>
</dbReference>
<dbReference type="InterPro" id="IPR054416">
    <property type="entry name" value="GST_UstS-like_C"/>
</dbReference>
<keyword evidence="3" id="KW-1185">Reference proteome</keyword>
<dbReference type="InterPro" id="IPR004045">
    <property type="entry name" value="Glutathione_S-Trfase_N"/>
</dbReference>
<protein>
    <recommendedName>
        <fullName evidence="1">GST N-terminal domain-containing protein</fullName>
    </recommendedName>
</protein>
<comment type="caution">
    <text evidence="2">The sequence shown here is derived from an EMBL/GenBank/DDBJ whole genome shotgun (WGS) entry which is preliminary data.</text>
</comment>
<evidence type="ECO:0000259" key="1">
    <source>
        <dbReference type="PROSITE" id="PS50404"/>
    </source>
</evidence>
<dbReference type="Pfam" id="PF13409">
    <property type="entry name" value="GST_N_2"/>
    <property type="match status" value="1"/>
</dbReference>
<dbReference type="InterPro" id="IPR036282">
    <property type="entry name" value="Glutathione-S-Trfase_C_sf"/>
</dbReference>
<sequence length="252" mass="28690">MTSTIILYDIPSDIPGSAWSKNTWKVRFALNYKGLPYKTEWVAFPDIEAHCKKLGIPPTGKTAWGGEDHYTLPAIYDPTTNKYLAESFIIAKYLEETYPDTPRIFPNGTIGLQEAFTDAFDARTAILFRFMAHYGLSHLDSRTQEYLRRTREKAIGKKLEELMPTGEAAVQDWRKVEEGLQKVEEWYAQTDEKGPFILGNVVSWGDFVVAGHLIWAKLVSGEGSKEWKAIASWNNGRWAKLLDSLDKYSARN</sequence>
<proteinExistence type="predicted"/>
<reference evidence="2 3" key="1">
    <citation type="submission" date="2019-12" db="EMBL/GenBank/DDBJ databases">
        <authorList>
            <person name="Floudas D."/>
            <person name="Bentzer J."/>
            <person name="Ahren D."/>
            <person name="Johansson T."/>
            <person name="Persson P."/>
            <person name="Tunlid A."/>
        </authorList>
    </citation>
    <scope>NUCLEOTIDE SEQUENCE [LARGE SCALE GENOMIC DNA]</scope>
    <source>
        <strain evidence="2 3">CBS 102.39</strain>
    </source>
</reference>
<accession>A0A8H4QN68</accession>
<evidence type="ECO:0000313" key="3">
    <source>
        <dbReference type="Proteomes" id="UP000521872"/>
    </source>
</evidence>
<evidence type="ECO:0000313" key="2">
    <source>
        <dbReference type="EMBL" id="KAF4613866.1"/>
    </source>
</evidence>
<dbReference type="Pfam" id="PF22041">
    <property type="entry name" value="GST_C_7"/>
    <property type="match status" value="1"/>
</dbReference>
<name>A0A8H4QN68_9AGAR</name>
<gene>
    <name evidence="2" type="ORF">D9613_007611</name>
</gene>
<dbReference type="AlphaFoldDB" id="A0A8H4QN68"/>
<dbReference type="PROSITE" id="PS50404">
    <property type="entry name" value="GST_NTER"/>
    <property type="match status" value="1"/>
</dbReference>
<dbReference type="SUPFAM" id="SSF47616">
    <property type="entry name" value="GST C-terminal domain-like"/>
    <property type="match status" value="1"/>
</dbReference>
<dbReference type="InterPro" id="IPR036249">
    <property type="entry name" value="Thioredoxin-like_sf"/>
</dbReference>